<evidence type="ECO:0000256" key="9">
    <source>
        <dbReference type="SAM" id="Phobius"/>
    </source>
</evidence>
<evidence type="ECO:0000256" key="8">
    <source>
        <dbReference type="RuleBase" id="RU003755"/>
    </source>
</evidence>
<dbReference type="InterPro" id="IPR018456">
    <property type="entry name" value="PTR2_symporter_CS"/>
</dbReference>
<dbReference type="NCBIfam" id="TIGR00924">
    <property type="entry name" value="yjdL_sub1_fam"/>
    <property type="match status" value="1"/>
</dbReference>
<feature type="transmembrane region" description="Helical" evidence="9">
    <location>
        <begin position="304"/>
        <end position="326"/>
    </location>
</feature>
<dbReference type="SUPFAM" id="SSF103473">
    <property type="entry name" value="MFS general substrate transporter"/>
    <property type="match status" value="1"/>
</dbReference>
<reference evidence="11 12" key="1">
    <citation type="submission" date="2023-07" db="EMBL/GenBank/DDBJ databases">
        <title>Sorghum-associated microbial communities from plants grown in Nebraska, USA.</title>
        <authorList>
            <person name="Schachtman D."/>
        </authorList>
    </citation>
    <scope>NUCLEOTIDE SEQUENCE [LARGE SCALE GENOMIC DNA]</scope>
    <source>
        <strain evidence="11 12">BE316</strain>
    </source>
</reference>
<dbReference type="RefSeq" id="WP_310329450.1">
    <property type="nucleotide sequence ID" value="NZ_JAVDXV010000005.1"/>
</dbReference>
<feature type="transmembrane region" description="Helical" evidence="9">
    <location>
        <begin position="272"/>
        <end position="292"/>
    </location>
</feature>
<evidence type="ECO:0000256" key="4">
    <source>
        <dbReference type="ARBA" id="ARBA00022692"/>
    </source>
</evidence>
<keyword evidence="2 8" id="KW-0813">Transport</keyword>
<feature type="transmembrane region" description="Helical" evidence="9">
    <location>
        <begin position="61"/>
        <end position="81"/>
    </location>
</feature>
<keyword evidence="5" id="KW-0571">Peptide transport</keyword>
<dbReference type="EMBL" id="JAVDXV010000005">
    <property type="protein sequence ID" value="MDR7333605.1"/>
    <property type="molecule type" value="Genomic_DNA"/>
</dbReference>
<feature type="transmembrane region" description="Helical" evidence="9">
    <location>
        <begin position="216"/>
        <end position="236"/>
    </location>
</feature>
<evidence type="ECO:0000256" key="1">
    <source>
        <dbReference type="ARBA" id="ARBA00004651"/>
    </source>
</evidence>
<comment type="caution">
    <text evidence="11">The sequence shown here is derived from an EMBL/GenBank/DDBJ whole genome shotgun (WGS) entry which is preliminary data.</text>
</comment>
<evidence type="ECO:0000256" key="6">
    <source>
        <dbReference type="ARBA" id="ARBA00022989"/>
    </source>
</evidence>
<evidence type="ECO:0000256" key="2">
    <source>
        <dbReference type="ARBA" id="ARBA00022448"/>
    </source>
</evidence>
<feature type="domain" description="Major facilitator superfamily (MFS) profile" evidence="10">
    <location>
        <begin position="22"/>
        <end position="422"/>
    </location>
</feature>
<name>A0ABU2A9C0_9BURK</name>
<feature type="transmembrane region" description="Helical" evidence="9">
    <location>
        <begin position="111"/>
        <end position="129"/>
    </location>
</feature>
<dbReference type="Proteomes" id="UP001180825">
    <property type="component" value="Unassembled WGS sequence"/>
</dbReference>
<proteinExistence type="inferred from homology"/>
<dbReference type="Gene3D" id="1.20.1250.20">
    <property type="entry name" value="MFS general substrate transporter like domains"/>
    <property type="match status" value="2"/>
</dbReference>
<evidence type="ECO:0000313" key="11">
    <source>
        <dbReference type="EMBL" id="MDR7333605.1"/>
    </source>
</evidence>
<evidence type="ECO:0000259" key="10">
    <source>
        <dbReference type="PROSITE" id="PS50850"/>
    </source>
</evidence>
<dbReference type="PANTHER" id="PTHR23517">
    <property type="entry name" value="RESISTANCE PROTEIN MDTM, PUTATIVE-RELATED-RELATED"/>
    <property type="match status" value="1"/>
</dbReference>
<accession>A0ABU2A9C0</accession>
<protein>
    <submittedName>
        <fullName evidence="11">POT family proton-dependent oligopeptide transporter</fullName>
    </submittedName>
</protein>
<evidence type="ECO:0000313" key="12">
    <source>
        <dbReference type="Proteomes" id="UP001180825"/>
    </source>
</evidence>
<keyword evidence="3" id="KW-1003">Cell membrane</keyword>
<dbReference type="InterPro" id="IPR050171">
    <property type="entry name" value="MFS_Transporters"/>
</dbReference>
<evidence type="ECO:0000256" key="7">
    <source>
        <dbReference type="ARBA" id="ARBA00023136"/>
    </source>
</evidence>
<sequence>MDASLQTSPQHHPAQWFGQPRGLVVLFLTEMWEKFSFYGMKALLIYYMIRHLQFAQADASLIYGAYAGGVYLTPIFGGYLADRWLGRRRAILIGGTLMALGHFVLAFESAFFAALVLIALGNGLFLPNLPSQVGDLYDEKDPRRGGSYNIYYVGVNLGALLAPLVCGTLGEVYGWHWGFGAAGVGMCLGLAIYVLGGRHLPPDRPRSQAAAADAPAATGAGRFVPLLLVGLAVVVFRSGYEQSGNTLAVWAETGVDRALWGMTVPVTWMQSLNPLLVFLFTPFVVAGWRRAAERGREPSSLAKMAWGAAGVALSYLMLALLAATHGGTPVSMLWVGAFFIVYTLAELYILPVGLGLFARLAPRGMGATIIAAWFLASFGGNLLSGVVGRYMEPLGTTGFFVLLGAITGAAALALYALRPLLRRVEATSAA</sequence>
<organism evidence="11 12">
    <name type="scientific">Roseateles asaccharophilus</name>
    <dbReference type="NCBI Taxonomy" id="582607"/>
    <lineage>
        <taxon>Bacteria</taxon>
        <taxon>Pseudomonadati</taxon>
        <taxon>Pseudomonadota</taxon>
        <taxon>Betaproteobacteria</taxon>
        <taxon>Burkholderiales</taxon>
        <taxon>Sphaerotilaceae</taxon>
        <taxon>Roseateles</taxon>
    </lineage>
</organism>
<dbReference type="InterPro" id="IPR000109">
    <property type="entry name" value="POT_fam"/>
</dbReference>
<gene>
    <name evidence="11" type="ORF">J2X21_002747</name>
</gene>
<dbReference type="InterPro" id="IPR005279">
    <property type="entry name" value="Dipep/tripep_permease"/>
</dbReference>
<feature type="transmembrane region" description="Helical" evidence="9">
    <location>
        <begin position="176"/>
        <end position="195"/>
    </location>
</feature>
<keyword evidence="12" id="KW-1185">Reference proteome</keyword>
<dbReference type="InterPro" id="IPR020846">
    <property type="entry name" value="MFS_dom"/>
</dbReference>
<keyword evidence="5" id="KW-0653">Protein transport</keyword>
<keyword evidence="7 9" id="KW-0472">Membrane</keyword>
<keyword evidence="6 9" id="KW-1133">Transmembrane helix</keyword>
<dbReference type="InterPro" id="IPR036259">
    <property type="entry name" value="MFS_trans_sf"/>
</dbReference>
<feature type="transmembrane region" description="Helical" evidence="9">
    <location>
        <begin position="150"/>
        <end position="170"/>
    </location>
</feature>
<dbReference type="PANTHER" id="PTHR23517:SF15">
    <property type="entry name" value="PROTON-DEPENDENT OLIGOPEPTIDE FAMILY TRANSPORT PROTEIN"/>
    <property type="match status" value="1"/>
</dbReference>
<dbReference type="PROSITE" id="PS01022">
    <property type="entry name" value="PTR2_1"/>
    <property type="match status" value="1"/>
</dbReference>
<evidence type="ECO:0000256" key="3">
    <source>
        <dbReference type="ARBA" id="ARBA00022475"/>
    </source>
</evidence>
<feature type="transmembrane region" description="Helical" evidence="9">
    <location>
        <begin position="397"/>
        <end position="417"/>
    </location>
</feature>
<comment type="similarity">
    <text evidence="8">Belongs to the major facilitator superfamily. Proton-dependent oligopeptide transporter (POT/PTR) (TC 2.A.17) family.</text>
</comment>
<keyword evidence="4 8" id="KW-0812">Transmembrane</keyword>
<dbReference type="Pfam" id="PF00854">
    <property type="entry name" value="PTR2"/>
    <property type="match status" value="2"/>
</dbReference>
<dbReference type="PROSITE" id="PS50850">
    <property type="entry name" value="MFS"/>
    <property type="match status" value="1"/>
</dbReference>
<evidence type="ECO:0000256" key="5">
    <source>
        <dbReference type="ARBA" id="ARBA00022856"/>
    </source>
</evidence>
<feature type="transmembrane region" description="Helical" evidence="9">
    <location>
        <begin position="370"/>
        <end position="391"/>
    </location>
</feature>
<dbReference type="CDD" id="cd17346">
    <property type="entry name" value="MFS_DtpA_like"/>
    <property type="match status" value="1"/>
</dbReference>
<feature type="transmembrane region" description="Helical" evidence="9">
    <location>
        <begin position="332"/>
        <end position="358"/>
    </location>
</feature>
<dbReference type="PROSITE" id="PS01023">
    <property type="entry name" value="PTR2_2"/>
    <property type="match status" value="1"/>
</dbReference>
<comment type="subcellular location">
    <subcellularLocation>
        <location evidence="1">Cell membrane</location>
        <topology evidence="1">Multi-pass membrane protein</topology>
    </subcellularLocation>
    <subcellularLocation>
        <location evidence="8">Membrane</location>
        <topology evidence="8">Multi-pass membrane protein</topology>
    </subcellularLocation>
</comment>